<feature type="domain" description="HD" evidence="2">
    <location>
        <begin position="3"/>
        <end position="114"/>
    </location>
</feature>
<dbReference type="InterPro" id="IPR006674">
    <property type="entry name" value="HD_domain"/>
</dbReference>
<name>A0A645FZR6_9ZZZZ</name>
<accession>A0A645FZR6</accession>
<dbReference type="Pfam" id="PF01966">
    <property type="entry name" value="HD"/>
    <property type="match status" value="1"/>
</dbReference>
<sequence length="161" mass="17923">MELAEKTSEVYPFVDRDLLLSGVILHDIAKIVEFDVAETGIASGYSVDGQLIGHLVEGAIMVEKTAEKIGISHQTAKLVEHMLISHHGVPEFGAAIRPLFVEAEILSQLDTMDAKIYEFADTLKDVEKGEFSARHWALDNRKLYNHGRKEIRPQAALTLEN</sequence>
<dbReference type="GO" id="GO:0031125">
    <property type="term" value="P:rRNA 3'-end processing"/>
    <property type="evidence" value="ECO:0007669"/>
    <property type="project" value="TreeGrafter"/>
</dbReference>
<gene>
    <name evidence="3" type="primary">yhaM_17</name>
    <name evidence="3" type="ORF">SDC9_167427</name>
</gene>
<evidence type="ECO:0000313" key="3">
    <source>
        <dbReference type="EMBL" id="MPN20051.1"/>
    </source>
</evidence>
<organism evidence="3">
    <name type="scientific">bioreactor metagenome</name>
    <dbReference type="NCBI Taxonomy" id="1076179"/>
    <lineage>
        <taxon>unclassified sequences</taxon>
        <taxon>metagenomes</taxon>
        <taxon>ecological metagenomes</taxon>
    </lineage>
</organism>
<keyword evidence="1 3" id="KW-0378">Hydrolase</keyword>
<evidence type="ECO:0000256" key="1">
    <source>
        <dbReference type="ARBA" id="ARBA00022801"/>
    </source>
</evidence>
<protein>
    <submittedName>
        <fullName evidence="3">3'-5' exoribonuclease YhaM</fullName>
        <ecNumber evidence="3">3.1.-.-</ecNumber>
    </submittedName>
</protein>
<dbReference type="Gene3D" id="1.10.3210.10">
    <property type="entry name" value="Hypothetical protein af1432"/>
    <property type="match status" value="1"/>
</dbReference>
<evidence type="ECO:0000259" key="2">
    <source>
        <dbReference type="Pfam" id="PF01966"/>
    </source>
</evidence>
<reference evidence="3" key="1">
    <citation type="submission" date="2019-08" db="EMBL/GenBank/DDBJ databases">
        <authorList>
            <person name="Kucharzyk K."/>
            <person name="Murdoch R.W."/>
            <person name="Higgins S."/>
            <person name="Loffler F."/>
        </authorList>
    </citation>
    <scope>NUCLEOTIDE SEQUENCE</scope>
</reference>
<comment type="caution">
    <text evidence="3">The sequence shown here is derived from an EMBL/GenBank/DDBJ whole genome shotgun (WGS) entry which is preliminary data.</text>
</comment>
<dbReference type="InterPro" id="IPR003607">
    <property type="entry name" value="HD/PDEase_dom"/>
</dbReference>
<dbReference type="CDD" id="cd00077">
    <property type="entry name" value="HDc"/>
    <property type="match status" value="1"/>
</dbReference>
<dbReference type="EMBL" id="VSSQ01067704">
    <property type="protein sequence ID" value="MPN20051.1"/>
    <property type="molecule type" value="Genomic_DNA"/>
</dbReference>
<dbReference type="AlphaFoldDB" id="A0A645FZR6"/>
<dbReference type="EC" id="3.1.-.-" evidence="3"/>
<dbReference type="InterPro" id="IPR050798">
    <property type="entry name" value="YhaM_exoribonuc/phosphodiest"/>
</dbReference>
<proteinExistence type="predicted"/>
<dbReference type="GO" id="GO:0016787">
    <property type="term" value="F:hydrolase activity"/>
    <property type="evidence" value="ECO:0007669"/>
    <property type="project" value="UniProtKB-KW"/>
</dbReference>
<dbReference type="SUPFAM" id="SSF109604">
    <property type="entry name" value="HD-domain/PDEase-like"/>
    <property type="match status" value="1"/>
</dbReference>
<dbReference type="PANTHER" id="PTHR37294">
    <property type="entry name" value="3'-5' EXORIBONUCLEASE YHAM"/>
    <property type="match status" value="1"/>
</dbReference>
<dbReference type="PANTHER" id="PTHR37294:SF1">
    <property type="entry name" value="3'-5' EXORIBONUCLEASE YHAM"/>
    <property type="match status" value="1"/>
</dbReference>